<protein>
    <submittedName>
        <fullName evidence="7">AMP-dependent synthetase/ligase</fullName>
    </submittedName>
</protein>
<dbReference type="InterPro" id="IPR042099">
    <property type="entry name" value="ANL_N_sf"/>
</dbReference>
<dbReference type="SUPFAM" id="SSF56801">
    <property type="entry name" value="Acetyl-CoA synthetase-like"/>
    <property type="match status" value="1"/>
</dbReference>
<gene>
    <name evidence="7" type="ORF">AWB78_07411</name>
</gene>
<dbReference type="PROSITE" id="PS00455">
    <property type="entry name" value="AMP_BINDING"/>
    <property type="match status" value="1"/>
</dbReference>
<comment type="caution">
    <text evidence="7">The sequence shown here is derived from an EMBL/GenBank/DDBJ whole genome shotgun (WGS) entry which is preliminary data.</text>
</comment>
<dbReference type="InterPro" id="IPR045851">
    <property type="entry name" value="AMP-bd_C_sf"/>
</dbReference>
<evidence type="ECO:0000256" key="2">
    <source>
        <dbReference type="ARBA" id="ARBA00022598"/>
    </source>
</evidence>
<evidence type="ECO:0000256" key="4">
    <source>
        <dbReference type="ARBA" id="ARBA00023098"/>
    </source>
</evidence>
<dbReference type="Gene3D" id="3.30.300.30">
    <property type="match status" value="1"/>
</dbReference>
<dbReference type="NCBIfam" id="NF006020">
    <property type="entry name" value="PRK08162.1"/>
    <property type="match status" value="1"/>
</dbReference>
<dbReference type="OrthoDB" id="9766486at2"/>
<evidence type="ECO:0000256" key="3">
    <source>
        <dbReference type="ARBA" id="ARBA00022832"/>
    </source>
</evidence>
<comment type="similarity">
    <text evidence="1">Belongs to the ATP-dependent AMP-binding enzyme family.</text>
</comment>
<evidence type="ECO:0000313" key="8">
    <source>
        <dbReference type="Proteomes" id="UP000071859"/>
    </source>
</evidence>
<name>A0A158EFW5_9BURK</name>
<dbReference type="EMBL" id="FCOX02000078">
    <property type="protein sequence ID" value="SAL05296.1"/>
    <property type="molecule type" value="Genomic_DNA"/>
</dbReference>
<dbReference type="RefSeq" id="WP_062611559.1">
    <property type="nucleotide sequence ID" value="NZ_FCOX02000078.1"/>
</dbReference>
<dbReference type="PANTHER" id="PTHR43859:SF4">
    <property type="entry name" value="BUTANOATE--COA LIGASE AAE1-RELATED"/>
    <property type="match status" value="1"/>
</dbReference>
<evidence type="ECO:0000259" key="6">
    <source>
        <dbReference type="Pfam" id="PF13193"/>
    </source>
</evidence>
<dbReference type="Proteomes" id="UP000071859">
    <property type="component" value="Unassembled WGS sequence"/>
</dbReference>
<dbReference type="Gene3D" id="3.40.50.12780">
    <property type="entry name" value="N-terminal domain of ligase-like"/>
    <property type="match status" value="1"/>
</dbReference>
<dbReference type="GO" id="GO:0016874">
    <property type="term" value="F:ligase activity"/>
    <property type="evidence" value="ECO:0007669"/>
    <property type="project" value="UniProtKB-KW"/>
</dbReference>
<proteinExistence type="inferred from homology"/>
<keyword evidence="4" id="KW-0443">Lipid metabolism</keyword>
<dbReference type="InterPro" id="IPR025110">
    <property type="entry name" value="AMP-bd_C"/>
</dbReference>
<keyword evidence="2" id="KW-0436">Ligase</keyword>
<organism evidence="7 8">
    <name type="scientific">Caballeronia calidae</name>
    <dbReference type="NCBI Taxonomy" id="1777139"/>
    <lineage>
        <taxon>Bacteria</taxon>
        <taxon>Pseudomonadati</taxon>
        <taxon>Pseudomonadota</taxon>
        <taxon>Betaproteobacteria</taxon>
        <taxon>Burkholderiales</taxon>
        <taxon>Burkholderiaceae</taxon>
        <taxon>Caballeronia</taxon>
    </lineage>
</organism>
<dbReference type="InterPro" id="IPR020845">
    <property type="entry name" value="AMP-binding_CS"/>
</dbReference>
<dbReference type="CDD" id="cd12118">
    <property type="entry name" value="ttLC_FACS_AEE21_like"/>
    <property type="match status" value="1"/>
</dbReference>
<reference evidence="7" key="1">
    <citation type="submission" date="2016-01" db="EMBL/GenBank/DDBJ databases">
        <authorList>
            <person name="Peeters C."/>
        </authorList>
    </citation>
    <scope>NUCLEOTIDE SEQUENCE</scope>
    <source>
        <strain evidence="7">LMG 29321</strain>
    </source>
</reference>
<keyword evidence="3" id="KW-0276">Fatty acid metabolism</keyword>
<dbReference type="Pfam" id="PF13193">
    <property type="entry name" value="AMP-binding_C"/>
    <property type="match status" value="1"/>
</dbReference>
<evidence type="ECO:0000259" key="5">
    <source>
        <dbReference type="Pfam" id="PF00501"/>
    </source>
</evidence>
<dbReference type="InterPro" id="IPR000873">
    <property type="entry name" value="AMP-dep_synth/lig_dom"/>
</dbReference>
<dbReference type="GO" id="GO:0006631">
    <property type="term" value="P:fatty acid metabolic process"/>
    <property type="evidence" value="ECO:0007669"/>
    <property type="project" value="UniProtKB-KW"/>
</dbReference>
<feature type="domain" description="AMP-binding enzyme C-terminal" evidence="6">
    <location>
        <begin position="453"/>
        <end position="529"/>
    </location>
</feature>
<dbReference type="PANTHER" id="PTHR43859">
    <property type="entry name" value="ACYL-ACTIVATING ENZYME"/>
    <property type="match status" value="1"/>
</dbReference>
<dbReference type="Pfam" id="PF00501">
    <property type="entry name" value="AMP-binding"/>
    <property type="match status" value="1"/>
</dbReference>
<accession>A0A158EFW5</accession>
<sequence length="548" mass="59779">MLEKYNQDLGRRAANFQPLTPLHFLQRAADVFPNRTAVIYHERRYTWRQHADRCHGLARALIGAGIQCGDTVSVLAPNVPEMLEAHFGVPLSGAVLNCINIRLDASSIAFILKHSETRLLLADTQFAATVREAIALAGIELDVIDICDPAAGHDERVGCVDYEAFLALAPSGTELRYPQDEWDAIALNYTSGTTGNPKGVVYHHRGAYLNALGQSINAELPGSDPVYLWTLPLFHCNGWCFAWAMAAMGGTHVCLRKVVAEDIYDAIARHGVTHFGCAPTVLDILVNGTPQGWEAPHRPIRIMCAGASPPAVVLRKVAGLGFSLLHVYGMTEMHGVNTLCQPQREWRDEGEDGALSHLSRQGVRSVVMEQTMVVDGDFQPVPRDGVTIGEVMFRGNLAMKGYLKNAEATDEAFAGGWFHTGDLAVVHGDGYIEIKDRAKDIIISGGENISSLEVEEVLYTHPAVQSAAVVAVPDTKWGEVPCALLELKPGYAGTLSSDEVVAYCRQRLPGFKTPRHVVFETLPRTATGKLQKFVLRKLATDILSSRNS</sequence>
<evidence type="ECO:0000256" key="1">
    <source>
        <dbReference type="ARBA" id="ARBA00006432"/>
    </source>
</evidence>
<dbReference type="FunFam" id="3.30.300.30:FF:000008">
    <property type="entry name" value="2,3-dihydroxybenzoate-AMP ligase"/>
    <property type="match status" value="1"/>
</dbReference>
<keyword evidence="8" id="KW-1185">Reference proteome</keyword>
<feature type="domain" description="AMP-dependent synthetase/ligase" evidence="5">
    <location>
        <begin position="25"/>
        <end position="403"/>
    </location>
</feature>
<dbReference type="AlphaFoldDB" id="A0A158EFW5"/>
<evidence type="ECO:0000313" key="7">
    <source>
        <dbReference type="EMBL" id="SAL05296.1"/>
    </source>
</evidence>